<dbReference type="Proteomes" id="UP000553963">
    <property type="component" value="Unassembled WGS sequence"/>
</dbReference>
<evidence type="ECO:0008006" key="3">
    <source>
        <dbReference type="Google" id="ProtNLM"/>
    </source>
</evidence>
<sequence>MARIDKTGADGRSSGEQFFQLGLNCVGGEAGEVNLVEAHKWFNLAAMRGYDEAAALRQEIAREMSRQAIAEAQRAARDFLATH</sequence>
<reference evidence="1 2" key="1">
    <citation type="submission" date="2020-08" db="EMBL/GenBank/DDBJ databases">
        <title>Genomic Encyclopedia of Type Strains, Phase IV (KMG-IV): sequencing the most valuable type-strain genomes for metagenomic binning, comparative biology and taxonomic classification.</title>
        <authorList>
            <person name="Goeker M."/>
        </authorList>
    </citation>
    <scope>NUCLEOTIDE SEQUENCE [LARGE SCALE GENOMIC DNA]</scope>
    <source>
        <strain evidence="1 2">DSM 25966</strain>
    </source>
</reference>
<protein>
    <recommendedName>
        <fullName evidence="3">Sel1 repeat family protein</fullName>
    </recommendedName>
</protein>
<evidence type="ECO:0000313" key="2">
    <source>
        <dbReference type="Proteomes" id="UP000553963"/>
    </source>
</evidence>
<dbReference type="AlphaFoldDB" id="A0A840AMY9"/>
<dbReference type="Gene3D" id="1.25.40.10">
    <property type="entry name" value="Tetratricopeptide repeat domain"/>
    <property type="match status" value="1"/>
</dbReference>
<keyword evidence="2" id="KW-1185">Reference proteome</keyword>
<dbReference type="EMBL" id="JACIDS010000001">
    <property type="protein sequence ID" value="MBB3929885.1"/>
    <property type="molecule type" value="Genomic_DNA"/>
</dbReference>
<proteinExistence type="predicted"/>
<accession>A0A840AMY9</accession>
<organism evidence="1 2">
    <name type="scientific">Kaistia hirudinis</name>
    <dbReference type="NCBI Taxonomy" id="1293440"/>
    <lineage>
        <taxon>Bacteria</taxon>
        <taxon>Pseudomonadati</taxon>
        <taxon>Pseudomonadota</taxon>
        <taxon>Alphaproteobacteria</taxon>
        <taxon>Hyphomicrobiales</taxon>
        <taxon>Kaistiaceae</taxon>
        <taxon>Kaistia</taxon>
    </lineage>
</organism>
<gene>
    <name evidence="1" type="ORF">GGR25_000904</name>
</gene>
<evidence type="ECO:0000313" key="1">
    <source>
        <dbReference type="EMBL" id="MBB3929885.1"/>
    </source>
</evidence>
<name>A0A840AMY9_9HYPH</name>
<comment type="caution">
    <text evidence="1">The sequence shown here is derived from an EMBL/GenBank/DDBJ whole genome shotgun (WGS) entry which is preliminary data.</text>
</comment>
<dbReference type="RefSeq" id="WP_183397497.1">
    <property type="nucleotide sequence ID" value="NZ_JACIDS010000001.1"/>
</dbReference>
<dbReference type="InterPro" id="IPR011990">
    <property type="entry name" value="TPR-like_helical_dom_sf"/>
</dbReference>